<evidence type="ECO:0000259" key="2">
    <source>
        <dbReference type="PROSITE" id="PS50878"/>
    </source>
</evidence>
<name>A0AAV9CGA7_ACOCL</name>
<proteinExistence type="predicted"/>
<reference evidence="3" key="2">
    <citation type="submission" date="2023-06" db="EMBL/GenBank/DDBJ databases">
        <authorList>
            <person name="Ma L."/>
            <person name="Liu K.-W."/>
            <person name="Li Z."/>
            <person name="Hsiao Y.-Y."/>
            <person name="Qi Y."/>
            <person name="Fu T."/>
            <person name="Tang G."/>
            <person name="Zhang D."/>
            <person name="Sun W.-H."/>
            <person name="Liu D.-K."/>
            <person name="Li Y."/>
            <person name="Chen G.-Z."/>
            <person name="Liu X.-D."/>
            <person name="Liao X.-Y."/>
            <person name="Jiang Y.-T."/>
            <person name="Yu X."/>
            <person name="Hao Y."/>
            <person name="Huang J."/>
            <person name="Zhao X.-W."/>
            <person name="Ke S."/>
            <person name="Chen Y.-Y."/>
            <person name="Wu W.-L."/>
            <person name="Hsu J.-L."/>
            <person name="Lin Y.-F."/>
            <person name="Huang M.-D."/>
            <person name="Li C.-Y."/>
            <person name="Huang L."/>
            <person name="Wang Z.-W."/>
            <person name="Zhao X."/>
            <person name="Zhong W.-Y."/>
            <person name="Peng D.-H."/>
            <person name="Ahmad S."/>
            <person name="Lan S."/>
            <person name="Zhang J.-S."/>
            <person name="Tsai W.-C."/>
            <person name="Van De Peer Y."/>
            <person name="Liu Z.-J."/>
        </authorList>
    </citation>
    <scope>NUCLEOTIDE SEQUENCE</scope>
    <source>
        <strain evidence="3">CP</strain>
        <tissue evidence="3">Leaves</tissue>
    </source>
</reference>
<feature type="region of interest" description="Disordered" evidence="1">
    <location>
        <begin position="31"/>
        <end position="61"/>
    </location>
</feature>
<dbReference type="AlphaFoldDB" id="A0AAV9CGA7"/>
<gene>
    <name evidence="3" type="ORF">QJS10_CPB19g00354</name>
</gene>
<comment type="caution">
    <text evidence="3">The sequence shown here is derived from an EMBL/GenBank/DDBJ whole genome shotgun (WGS) entry which is preliminary data.</text>
</comment>
<sequence>MDLYILLSLHTQDGPSSAVFPLDKEQQRKALPPNLKVPPTPKRQTRNQTIKSSAKPGFNSKSHNTLRKVILPHGMELSDPSQVQHHTVEYYKALLNKEIHQPIPQISAANRLKDVDNQFLCAEVTEEEIEDNLKHMKSNGSPGPNGFMILASRLQKVLPLLVSPSQTAFIKGRKISHSILLAHKLVRYLSKASGKGRAAIKIDLQKAFDSIRWPFIKEVMKGMNTSNVWIDWVMTCIQSPRFSVLINGSPFGFFESSSELRQGDHISPLLFVLSMKFLSQWLDEAFLNNKIGLFTKKASSVSHLLFANDLIIFSDTSTSSGHGLKELLQRFSLCSGLELNRGKSQVFCGGWTTHQDQFLEALGIPKGREIKAWKDPWIHGASLRYRTHHLLQQGLSDHDISVAQLITTQNWVKPSWWPGEWDAIWTEIADLDCGGTGADTLIWPHSTNGVLFTPSSWNFLRQKREKPKWQKWALVAQKMGVQRPKLTGLKQFVEWLEKSFPVDAPHHVMQLRKIHTWFKLWQIIGRLASPCKKHISWRSLGYHLWRDGSNQTLMGPYPQIRQALEHFFKIERAKHYVPWQFRNDTLAL</sequence>
<dbReference type="EMBL" id="JAUJYO010000019">
    <property type="protein sequence ID" value="KAK1287822.1"/>
    <property type="molecule type" value="Genomic_DNA"/>
</dbReference>
<dbReference type="PANTHER" id="PTHR31635:SF196">
    <property type="entry name" value="REVERSE TRANSCRIPTASE DOMAIN-CONTAINING PROTEIN-RELATED"/>
    <property type="match status" value="1"/>
</dbReference>
<dbReference type="CDD" id="cd01650">
    <property type="entry name" value="RT_nLTR_like"/>
    <property type="match status" value="1"/>
</dbReference>
<evidence type="ECO:0000256" key="1">
    <source>
        <dbReference type="SAM" id="MobiDB-lite"/>
    </source>
</evidence>
<reference evidence="3" key="1">
    <citation type="journal article" date="2023" name="Nat. Commun.">
        <title>Diploid and tetraploid genomes of Acorus and the evolution of monocots.</title>
        <authorList>
            <person name="Ma L."/>
            <person name="Liu K.W."/>
            <person name="Li Z."/>
            <person name="Hsiao Y.Y."/>
            <person name="Qi Y."/>
            <person name="Fu T."/>
            <person name="Tang G.D."/>
            <person name="Zhang D."/>
            <person name="Sun W.H."/>
            <person name="Liu D.K."/>
            <person name="Li Y."/>
            <person name="Chen G.Z."/>
            <person name="Liu X.D."/>
            <person name="Liao X.Y."/>
            <person name="Jiang Y.T."/>
            <person name="Yu X."/>
            <person name="Hao Y."/>
            <person name="Huang J."/>
            <person name="Zhao X.W."/>
            <person name="Ke S."/>
            <person name="Chen Y.Y."/>
            <person name="Wu W.L."/>
            <person name="Hsu J.L."/>
            <person name="Lin Y.F."/>
            <person name="Huang M.D."/>
            <person name="Li C.Y."/>
            <person name="Huang L."/>
            <person name="Wang Z.W."/>
            <person name="Zhao X."/>
            <person name="Zhong W.Y."/>
            <person name="Peng D.H."/>
            <person name="Ahmad S."/>
            <person name="Lan S."/>
            <person name="Zhang J.S."/>
            <person name="Tsai W.C."/>
            <person name="Van de Peer Y."/>
            <person name="Liu Z.J."/>
        </authorList>
    </citation>
    <scope>NUCLEOTIDE SEQUENCE</scope>
    <source>
        <strain evidence="3">CP</strain>
    </source>
</reference>
<dbReference type="InterPro" id="IPR000477">
    <property type="entry name" value="RT_dom"/>
</dbReference>
<evidence type="ECO:0000313" key="4">
    <source>
        <dbReference type="Proteomes" id="UP001180020"/>
    </source>
</evidence>
<dbReference type="PANTHER" id="PTHR31635">
    <property type="entry name" value="REVERSE TRANSCRIPTASE DOMAIN-CONTAINING PROTEIN-RELATED"/>
    <property type="match status" value="1"/>
</dbReference>
<dbReference type="Pfam" id="PF00078">
    <property type="entry name" value="RVT_1"/>
    <property type="match status" value="1"/>
</dbReference>
<organism evidence="3 4">
    <name type="scientific">Acorus calamus</name>
    <name type="common">Sweet flag</name>
    <dbReference type="NCBI Taxonomy" id="4465"/>
    <lineage>
        <taxon>Eukaryota</taxon>
        <taxon>Viridiplantae</taxon>
        <taxon>Streptophyta</taxon>
        <taxon>Embryophyta</taxon>
        <taxon>Tracheophyta</taxon>
        <taxon>Spermatophyta</taxon>
        <taxon>Magnoliopsida</taxon>
        <taxon>Liliopsida</taxon>
        <taxon>Acoraceae</taxon>
        <taxon>Acorus</taxon>
    </lineage>
</organism>
<keyword evidence="4" id="KW-1185">Reference proteome</keyword>
<accession>A0AAV9CGA7</accession>
<dbReference type="PROSITE" id="PS50878">
    <property type="entry name" value="RT_POL"/>
    <property type="match status" value="1"/>
</dbReference>
<feature type="domain" description="Reverse transcriptase" evidence="2">
    <location>
        <begin position="122"/>
        <end position="366"/>
    </location>
</feature>
<protein>
    <recommendedName>
        <fullName evidence="2">Reverse transcriptase domain-containing protein</fullName>
    </recommendedName>
</protein>
<evidence type="ECO:0000313" key="3">
    <source>
        <dbReference type="EMBL" id="KAK1287822.1"/>
    </source>
</evidence>
<dbReference type="Proteomes" id="UP001180020">
    <property type="component" value="Unassembled WGS sequence"/>
</dbReference>